<sequence>MSTESLLQPAFRQAAPALAALIAAAALSGCVVAPVGPAYGAGGYYDEGVVTAEVAPPAPYVETIPVAPFAGAVWIGGFWDWSGGRHVWRPGHYERPRPGFSYRQPGWTHGSDGRWMLHRGGWEHGRR</sequence>
<dbReference type="InterPro" id="IPR024447">
    <property type="entry name" value="YXWGXW_rpt"/>
</dbReference>
<dbReference type="RefSeq" id="WP_066483313.1">
    <property type="nucleotide sequence ID" value="NZ_BCNT01000022.1"/>
</dbReference>
<feature type="chain" id="PRO_5046873737" evidence="1">
    <location>
        <begin position="34"/>
        <end position="127"/>
    </location>
</feature>
<keyword evidence="1" id="KW-0732">Signal</keyword>
<dbReference type="Pfam" id="PF12779">
    <property type="entry name" value="WXXGXW"/>
    <property type="match status" value="1"/>
</dbReference>
<protein>
    <submittedName>
        <fullName evidence="2">YXWGXW repeat-containing protein</fullName>
    </submittedName>
</protein>
<organism evidence="2 3">
    <name type="scientific">Comamonas terrae</name>
    <dbReference type="NCBI Taxonomy" id="673548"/>
    <lineage>
        <taxon>Bacteria</taxon>
        <taxon>Pseudomonadati</taxon>
        <taxon>Pseudomonadota</taxon>
        <taxon>Betaproteobacteria</taxon>
        <taxon>Burkholderiales</taxon>
        <taxon>Comamonadaceae</taxon>
        <taxon>Comamonas</taxon>
    </lineage>
</organism>
<feature type="signal peptide" evidence="1">
    <location>
        <begin position="1"/>
        <end position="33"/>
    </location>
</feature>
<evidence type="ECO:0000313" key="3">
    <source>
        <dbReference type="Proteomes" id="UP001597463"/>
    </source>
</evidence>
<comment type="caution">
    <text evidence="2">The sequence shown here is derived from an EMBL/GenBank/DDBJ whole genome shotgun (WGS) entry which is preliminary data.</text>
</comment>
<proteinExistence type="predicted"/>
<dbReference type="EMBL" id="JBHUMV010000006">
    <property type="protein sequence ID" value="MFD2755371.1"/>
    <property type="molecule type" value="Genomic_DNA"/>
</dbReference>
<evidence type="ECO:0000256" key="1">
    <source>
        <dbReference type="SAM" id="SignalP"/>
    </source>
</evidence>
<keyword evidence="3" id="KW-1185">Reference proteome</keyword>
<reference evidence="3" key="1">
    <citation type="journal article" date="2019" name="Int. J. Syst. Evol. Microbiol.">
        <title>The Global Catalogue of Microorganisms (GCM) 10K type strain sequencing project: providing services to taxonomists for standard genome sequencing and annotation.</title>
        <authorList>
            <consortium name="The Broad Institute Genomics Platform"/>
            <consortium name="The Broad Institute Genome Sequencing Center for Infectious Disease"/>
            <person name="Wu L."/>
            <person name="Ma J."/>
        </authorList>
    </citation>
    <scope>NUCLEOTIDE SEQUENCE [LARGE SCALE GENOMIC DNA]</scope>
    <source>
        <strain evidence="3">TISTR 1906</strain>
    </source>
</reference>
<name>A0ABW5UP83_9BURK</name>
<accession>A0ABW5UP83</accession>
<evidence type="ECO:0000313" key="2">
    <source>
        <dbReference type="EMBL" id="MFD2755371.1"/>
    </source>
</evidence>
<gene>
    <name evidence="2" type="ORF">ACFSW6_14840</name>
</gene>
<dbReference type="Proteomes" id="UP001597463">
    <property type="component" value="Unassembled WGS sequence"/>
</dbReference>